<dbReference type="RefSeq" id="WP_134423781.1">
    <property type="nucleotide sequence ID" value="NZ_SOHA01000009.1"/>
</dbReference>
<sequence length="124" mass="13342">MTEDESLENLNAIFDDVQTLVGGDWVDEDLDSPRSCSQSAGAGVQHSSFRVGTAPSDRSEVFALVKEHWTDLGYTVTERIDEGSVVSMRLMASKPDGLDLTFIAADLGMTLDGLTTCVPDDAAR</sequence>
<reference evidence="1 2" key="1">
    <citation type="submission" date="2019-03" db="EMBL/GenBank/DDBJ databases">
        <title>Genomics of glacier-inhabiting Cryobacterium strains.</title>
        <authorList>
            <person name="Liu Q."/>
            <person name="Xin Y.-H."/>
        </authorList>
    </citation>
    <scope>NUCLEOTIDE SEQUENCE [LARGE SCALE GENOMIC DNA]</scope>
    <source>
        <strain evidence="1 2">TMT1-51</strain>
    </source>
</reference>
<protein>
    <submittedName>
        <fullName evidence="1">Uncharacterized protein</fullName>
    </submittedName>
</protein>
<organism evidence="1 2">
    <name type="scientific">Cryobacterium cryoconiti</name>
    <dbReference type="NCBI Taxonomy" id="1259239"/>
    <lineage>
        <taxon>Bacteria</taxon>
        <taxon>Bacillati</taxon>
        <taxon>Actinomycetota</taxon>
        <taxon>Actinomycetes</taxon>
        <taxon>Micrococcales</taxon>
        <taxon>Microbacteriaceae</taxon>
        <taxon>Cryobacterium</taxon>
    </lineage>
</organism>
<dbReference type="AlphaFoldDB" id="A0A4Y8JWM4"/>
<evidence type="ECO:0000313" key="2">
    <source>
        <dbReference type="Proteomes" id="UP000297472"/>
    </source>
</evidence>
<gene>
    <name evidence="1" type="ORF">E3T49_04550</name>
</gene>
<name>A0A4Y8JWM4_9MICO</name>
<evidence type="ECO:0000313" key="1">
    <source>
        <dbReference type="EMBL" id="TFD32238.1"/>
    </source>
</evidence>
<accession>A0A4Y8JWM4</accession>
<keyword evidence="2" id="KW-1185">Reference proteome</keyword>
<dbReference type="OrthoDB" id="5120242at2"/>
<comment type="caution">
    <text evidence="1">The sequence shown here is derived from an EMBL/GenBank/DDBJ whole genome shotgun (WGS) entry which is preliminary data.</text>
</comment>
<dbReference type="EMBL" id="SOHA01000009">
    <property type="protein sequence ID" value="TFD32238.1"/>
    <property type="molecule type" value="Genomic_DNA"/>
</dbReference>
<proteinExistence type="predicted"/>
<dbReference type="Proteomes" id="UP000297472">
    <property type="component" value="Unassembled WGS sequence"/>
</dbReference>